<evidence type="ECO:0000259" key="8">
    <source>
        <dbReference type="Pfam" id="PF09335"/>
    </source>
</evidence>
<evidence type="ECO:0000256" key="6">
    <source>
        <dbReference type="ARBA" id="ARBA00023136"/>
    </source>
</evidence>
<comment type="subcellular location">
    <subcellularLocation>
        <location evidence="1">Cell membrane</location>
        <topology evidence="1">Multi-pass membrane protein</topology>
    </subcellularLocation>
</comment>
<comment type="caution">
    <text evidence="9">The sequence shown here is derived from an EMBL/GenBank/DDBJ whole genome shotgun (WGS) entry which is preliminary data.</text>
</comment>
<feature type="transmembrane region" description="Helical" evidence="7">
    <location>
        <begin position="12"/>
        <end position="31"/>
    </location>
</feature>
<dbReference type="InterPro" id="IPR032816">
    <property type="entry name" value="VTT_dom"/>
</dbReference>
<evidence type="ECO:0000256" key="2">
    <source>
        <dbReference type="ARBA" id="ARBA00010792"/>
    </source>
</evidence>
<dbReference type="InterPro" id="IPR051311">
    <property type="entry name" value="DedA_domain"/>
</dbReference>
<keyword evidence="4 7" id="KW-0812">Transmembrane</keyword>
<feature type="domain" description="VTT" evidence="8">
    <location>
        <begin position="32"/>
        <end position="156"/>
    </location>
</feature>
<keyword evidence="6 7" id="KW-0472">Membrane</keyword>
<evidence type="ECO:0000256" key="7">
    <source>
        <dbReference type="SAM" id="Phobius"/>
    </source>
</evidence>
<evidence type="ECO:0000313" key="10">
    <source>
        <dbReference type="Proteomes" id="UP001151002"/>
    </source>
</evidence>
<proteinExistence type="inferred from homology"/>
<reference evidence="9" key="1">
    <citation type="submission" date="2022-11" db="EMBL/GenBank/DDBJ databases">
        <authorList>
            <person name="Somphong A."/>
            <person name="Phongsopitanun W."/>
        </authorList>
    </citation>
    <scope>NUCLEOTIDE SEQUENCE</scope>
    <source>
        <strain evidence="9">Pm04-4</strain>
    </source>
</reference>
<feature type="transmembrane region" description="Helical" evidence="7">
    <location>
        <begin position="168"/>
        <end position="191"/>
    </location>
</feature>
<feature type="transmembrane region" description="Helical" evidence="7">
    <location>
        <begin position="51"/>
        <end position="69"/>
    </location>
</feature>
<dbReference type="RefSeq" id="WP_267565623.1">
    <property type="nucleotide sequence ID" value="NZ_JAPNTZ010000008.1"/>
</dbReference>
<dbReference type="PANTHER" id="PTHR42709:SF6">
    <property type="entry name" value="UNDECAPRENYL PHOSPHATE TRANSPORTER A"/>
    <property type="match status" value="1"/>
</dbReference>
<sequence length="202" mass="21114">MPHYLDAVAASPWILAVVFVVAGLDALLPFMPSESTVLACGVAAASTGRPHVALLIVVAAAGAWLGDVVSYQVGRRSTAAVTARLSHRRAVAVHGWVHRMLHSRGGLVIVFARYVPGGRSTTALAAGLVGYPAKRFAWFTAAAVVLWATQAAFLGYLGGALFENHPLLGFLVAGSAAMAVTGAAIGIQRLAQQPVRVRQRVR</sequence>
<keyword evidence="5 7" id="KW-1133">Transmembrane helix</keyword>
<evidence type="ECO:0000256" key="4">
    <source>
        <dbReference type="ARBA" id="ARBA00022692"/>
    </source>
</evidence>
<dbReference type="Pfam" id="PF09335">
    <property type="entry name" value="VTT_dom"/>
    <property type="match status" value="1"/>
</dbReference>
<dbReference type="Proteomes" id="UP001151002">
    <property type="component" value="Unassembled WGS sequence"/>
</dbReference>
<gene>
    <name evidence="9" type="ORF">OWR29_24900</name>
</gene>
<dbReference type="EMBL" id="JAPNTZ010000008">
    <property type="protein sequence ID" value="MCY1141250.1"/>
    <property type="molecule type" value="Genomic_DNA"/>
</dbReference>
<keyword evidence="10" id="KW-1185">Reference proteome</keyword>
<dbReference type="PANTHER" id="PTHR42709">
    <property type="entry name" value="ALKALINE PHOSPHATASE LIKE PROTEIN"/>
    <property type="match status" value="1"/>
</dbReference>
<feature type="transmembrane region" description="Helical" evidence="7">
    <location>
        <begin position="136"/>
        <end position="162"/>
    </location>
</feature>
<comment type="similarity">
    <text evidence="2">Belongs to the DedA family.</text>
</comment>
<accession>A0ABT4B5V4</accession>
<evidence type="ECO:0000256" key="1">
    <source>
        <dbReference type="ARBA" id="ARBA00004651"/>
    </source>
</evidence>
<protein>
    <submittedName>
        <fullName evidence="9">DedA family protein</fullName>
    </submittedName>
</protein>
<evidence type="ECO:0000256" key="5">
    <source>
        <dbReference type="ARBA" id="ARBA00022989"/>
    </source>
</evidence>
<name>A0ABT4B5V4_9ACTN</name>
<organism evidence="9 10">
    <name type="scientific">Paractinoplanes pyxinae</name>
    <dbReference type="NCBI Taxonomy" id="2997416"/>
    <lineage>
        <taxon>Bacteria</taxon>
        <taxon>Bacillati</taxon>
        <taxon>Actinomycetota</taxon>
        <taxon>Actinomycetes</taxon>
        <taxon>Micromonosporales</taxon>
        <taxon>Micromonosporaceae</taxon>
        <taxon>Paractinoplanes</taxon>
    </lineage>
</organism>
<evidence type="ECO:0000256" key="3">
    <source>
        <dbReference type="ARBA" id="ARBA00022475"/>
    </source>
</evidence>
<keyword evidence="3" id="KW-1003">Cell membrane</keyword>
<evidence type="ECO:0000313" key="9">
    <source>
        <dbReference type="EMBL" id="MCY1141250.1"/>
    </source>
</evidence>